<proteinExistence type="predicted"/>
<protein>
    <submittedName>
        <fullName evidence="1">Uncharacterized protein</fullName>
    </submittedName>
</protein>
<dbReference type="AlphaFoldDB" id="A0A0J6WV85"/>
<dbReference type="InParanoid" id="A0A0J6WV85"/>
<dbReference type="PATRIC" id="fig|1122219.3.peg.1268"/>
<dbReference type="OrthoDB" id="1623660at2"/>
<evidence type="ECO:0000313" key="1">
    <source>
        <dbReference type="EMBL" id="KMO86469.1"/>
    </source>
</evidence>
<gene>
    <name evidence="1" type="ORF">AB840_07930</name>
</gene>
<comment type="caution">
    <text evidence="1">The sequence shown here is derived from an EMBL/GenBank/DDBJ whole genome shotgun (WGS) entry which is preliminary data.</text>
</comment>
<dbReference type="Proteomes" id="UP000036503">
    <property type="component" value="Unassembled WGS sequence"/>
</dbReference>
<keyword evidence="2" id="KW-1185">Reference proteome</keyword>
<dbReference type="EMBL" id="LEKT01000022">
    <property type="protein sequence ID" value="KMO86469.1"/>
    <property type="molecule type" value="Genomic_DNA"/>
</dbReference>
<accession>A0A0J6WV85</accession>
<sequence length="68" mass="7643">MNNFTFDDMINTMMPLPLKGDANGEGIYCRGEDFVASLGEKIPESGMQKQETHKNLELRGLLSQYCVD</sequence>
<organism evidence="1 2">
    <name type="scientific">Megasphaera cerevisiae DSM 20462</name>
    <dbReference type="NCBI Taxonomy" id="1122219"/>
    <lineage>
        <taxon>Bacteria</taxon>
        <taxon>Bacillati</taxon>
        <taxon>Bacillota</taxon>
        <taxon>Negativicutes</taxon>
        <taxon>Veillonellales</taxon>
        <taxon>Veillonellaceae</taxon>
        <taxon>Megasphaera</taxon>
    </lineage>
</organism>
<name>A0A0J6WV85_9FIRM</name>
<reference evidence="1 2" key="1">
    <citation type="submission" date="2015-06" db="EMBL/GenBank/DDBJ databases">
        <title>Draft genome sequence of beer spoilage bacterium Megasphaera cerevisiae type strain 20462.</title>
        <authorList>
            <person name="Kutumbaka K."/>
            <person name="Pasmowitz J."/>
            <person name="Mategko J."/>
            <person name="Reyes D."/>
            <person name="Friedrich A."/>
            <person name="Han S."/>
            <person name="Martens-Habbena W."/>
            <person name="Neal-McKinney J."/>
            <person name="Janagama H.K."/>
            <person name="Nadala C."/>
            <person name="Samadpour M."/>
        </authorList>
    </citation>
    <scope>NUCLEOTIDE SEQUENCE [LARGE SCALE GENOMIC DNA]</scope>
    <source>
        <strain evidence="1 2">DSM 20462</strain>
    </source>
</reference>
<evidence type="ECO:0000313" key="2">
    <source>
        <dbReference type="Proteomes" id="UP000036503"/>
    </source>
</evidence>
<dbReference type="RefSeq" id="WP_048514299.1">
    <property type="nucleotide sequence ID" value="NZ_FUXD01000023.1"/>
</dbReference>